<dbReference type="GO" id="GO:0005886">
    <property type="term" value="C:plasma membrane"/>
    <property type="evidence" value="ECO:0007669"/>
    <property type="project" value="UniProtKB-SubCell"/>
</dbReference>
<dbReference type="AlphaFoldDB" id="F1TD03"/>
<dbReference type="PROSITE" id="PS50893">
    <property type="entry name" value="ABC_TRANSPORTER_2"/>
    <property type="match status" value="1"/>
</dbReference>
<dbReference type="GO" id="GO:0016887">
    <property type="term" value="F:ATP hydrolysis activity"/>
    <property type="evidence" value="ECO:0007669"/>
    <property type="project" value="InterPro"/>
</dbReference>
<dbReference type="PANTHER" id="PTHR43394:SF1">
    <property type="entry name" value="ATP-BINDING CASSETTE SUB-FAMILY B MEMBER 10, MITOCHONDRIAL"/>
    <property type="match status" value="1"/>
</dbReference>
<feature type="domain" description="ABC transporter" evidence="10">
    <location>
        <begin position="344"/>
        <end position="578"/>
    </location>
</feature>
<evidence type="ECO:0000256" key="8">
    <source>
        <dbReference type="ARBA" id="ARBA00023136"/>
    </source>
</evidence>
<dbReference type="InterPro" id="IPR039421">
    <property type="entry name" value="Type_1_exporter"/>
</dbReference>
<accession>F1TD03</accession>
<keyword evidence="8 9" id="KW-0472">Membrane</keyword>
<keyword evidence="13" id="KW-1185">Reference proteome</keyword>
<dbReference type="PANTHER" id="PTHR43394">
    <property type="entry name" value="ATP-DEPENDENT PERMEASE MDL1, MITOCHONDRIAL"/>
    <property type="match status" value="1"/>
</dbReference>
<evidence type="ECO:0000256" key="3">
    <source>
        <dbReference type="ARBA" id="ARBA00022475"/>
    </source>
</evidence>
<dbReference type="InterPro" id="IPR011527">
    <property type="entry name" value="ABC1_TM_dom"/>
</dbReference>
<dbReference type="GO" id="GO:0015421">
    <property type="term" value="F:ABC-type oligopeptide transporter activity"/>
    <property type="evidence" value="ECO:0007669"/>
    <property type="project" value="TreeGrafter"/>
</dbReference>
<dbReference type="OrthoDB" id="2657866at2"/>
<keyword evidence="3" id="KW-1003">Cell membrane</keyword>
<feature type="domain" description="ABC transmembrane type-1" evidence="11">
    <location>
        <begin position="29"/>
        <end position="310"/>
    </location>
</feature>
<keyword evidence="5" id="KW-0547">Nucleotide-binding</keyword>
<comment type="caution">
    <text evidence="12">The sequence shown here is derived from an EMBL/GenBank/DDBJ whole genome shotgun (WGS) entry which is preliminary data.</text>
</comment>
<dbReference type="STRING" id="588581.Cpap_2274"/>
<dbReference type="EMBL" id="ACXX02000006">
    <property type="protein sequence ID" value="EGD47870.1"/>
    <property type="molecule type" value="Genomic_DNA"/>
</dbReference>
<evidence type="ECO:0000256" key="1">
    <source>
        <dbReference type="ARBA" id="ARBA00004651"/>
    </source>
</evidence>
<evidence type="ECO:0000256" key="7">
    <source>
        <dbReference type="ARBA" id="ARBA00022989"/>
    </source>
</evidence>
<keyword evidence="7 9" id="KW-1133">Transmembrane helix</keyword>
<dbReference type="PROSITE" id="PS00211">
    <property type="entry name" value="ABC_TRANSPORTER_1"/>
    <property type="match status" value="1"/>
</dbReference>
<evidence type="ECO:0000256" key="5">
    <source>
        <dbReference type="ARBA" id="ARBA00022741"/>
    </source>
</evidence>
<evidence type="ECO:0000256" key="6">
    <source>
        <dbReference type="ARBA" id="ARBA00022840"/>
    </source>
</evidence>
<evidence type="ECO:0000313" key="13">
    <source>
        <dbReference type="Proteomes" id="UP000003860"/>
    </source>
</evidence>
<dbReference type="InterPro" id="IPR003593">
    <property type="entry name" value="AAA+_ATPase"/>
</dbReference>
<gene>
    <name evidence="12" type="ORF">Cpap_2274</name>
</gene>
<evidence type="ECO:0000256" key="2">
    <source>
        <dbReference type="ARBA" id="ARBA00022448"/>
    </source>
</evidence>
<dbReference type="Gene3D" id="3.40.50.300">
    <property type="entry name" value="P-loop containing nucleotide triphosphate hydrolases"/>
    <property type="match status" value="1"/>
</dbReference>
<evidence type="ECO:0000256" key="4">
    <source>
        <dbReference type="ARBA" id="ARBA00022692"/>
    </source>
</evidence>
<dbReference type="GO" id="GO:0005524">
    <property type="term" value="F:ATP binding"/>
    <property type="evidence" value="ECO:0007669"/>
    <property type="project" value="UniProtKB-KW"/>
</dbReference>
<dbReference type="SUPFAM" id="SSF90123">
    <property type="entry name" value="ABC transporter transmembrane region"/>
    <property type="match status" value="1"/>
</dbReference>
<feature type="transmembrane region" description="Helical" evidence="9">
    <location>
        <begin position="153"/>
        <end position="182"/>
    </location>
</feature>
<dbReference type="InterPro" id="IPR003439">
    <property type="entry name" value="ABC_transporter-like_ATP-bd"/>
</dbReference>
<evidence type="ECO:0000259" key="11">
    <source>
        <dbReference type="PROSITE" id="PS50929"/>
    </source>
</evidence>
<dbReference type="SMART" id="SM00382">
    <property type="entry name" value="AAA"/>
    <property type="match status" value="1"/>
</dbReference>
<keyword evidence="6" id="KW-0067">ATP-binding</keyword>
<dbReference type="Pfam" id="PF00005">
    <property type="entry name" value="ABC_tran"/>
    <property type="match status" value="1"/>
</dbReference>
<dbReference type="InterPro" id="IPR027417">
    <property type="entry name" value="P-loop_NTPase"/>
</dbReference>
<reference evidence="12" key="1">
    <citation type="submission" date="2009-07" db="EMBL/GenBank/DDBJ databases">
        <authorList>
            <consortium name="US DOE Joint Genome Institute (JGI-PGF)"/>
            <person name="Lucas S."/>
            <person name="Copeland A."/>
            <person name="Lapidus A."/>
            <person name="Glavina del Rio T."/>
            <person name="Tice H."/>
            <person name="Bruce D."/>
            <person name="Goodwin L."/>
            <person name="Pitluck S."/>
            <person name="Larimer F."/>
            <person name="Land M.L."/>
            <person name="Mouttaki H."/>
            <person name="He Z."/>
            <person name="Zhou J."/>
            <person name="Hemme C.L."/>
        </authorList>
    </citation>
    <scope>NUCLEOTIDE SEQUENCE</scope>
    <source>
        <strain evidence="12">DSM 2782</strain>
    </source>
</reference>
<dbReference type="PROSITE" id="PS50929">
    <property type="entry name" value="ABC_TM1F"/>
    <property type="match status" value="1"/>
</dbReference>
<evidence type="ECO:0000313" key="12">
    <source>
        <dbReference type="EMBL" id="EGD47870.1"/>
    </source>
</evidence>
<dbReference type="FunFam" id="3.40.50.300:FF:000221">
    <property type="entry name" value="Multidrug ABC transporter ATP-binding protein"/>
    <property type="match status" value="1"/>
</dbReference>
<comment type="subcellular location">
    <subcellularLocation>
        <location evidence="1">Cell membrane</location>
        <topology evidence="1">Multi-pass membrane protein</topology>
    </subcellularLocation>
</comment>
<dbReference type="SUPFAM" id="SSF52540">
    <property type="entry name" value="P-loop containing nucleoside triphosphate hydrolases"/>
    <property type="match status" value="1"/>
</dbReference>
<feature type="transmembrane region" description="Helical" evidence="9">
    <location>
        <begin position="64"/>
        <end position="84"/>
    </location>
</feature>
<dbReference type="InterPro" id="IPR017871">
    <property type="entry name" value="ABC_transporter-like_CS"/>
</dbReference>
<dbReference type="CDD" id="cd07346">
    <property type="entry name" value="ABC_6TM_exporters"/>
    <property type="match status" value="1"/>
</dbReference>
<dbReference type="Pfam" id="PF00664">
    <property type="entry name" value="ABC_membrane"/>
    <property type="match status" value="1"/>
</dbReference>
<evidence type="ECO:0000256" key="9">
    <source>
        <dbReference type="SAM" id="Phobius"/>
    </source>
</evidence>
<keyword evidence="2" id="KW-0813">Transport</keyword>
<organism evidence="12 13">
    <name type="scientific">Ruminiclostridium papyrosolvens DSM 2782</name>
    <dbReference type="NCBI Taxonomy" id="588581"/>
    <lineage>
        <taxon>Bacteria</taxon>
        <taxon>Bacillati</taxon>
        <taxon>Bacillota</taxon>
        <taxon>Clostridia</taxon>
        <taxon>Eubacteriales</taxon>
        <taxon>Oscillospiraceae</taxon>
        <taxon>Ruminiclostridium</taxon>
    </lineage>
</organism>
<evidence type="ECO:0000259" key="10">
    <source>
        <dbReference type="PROSITE" id="PS50893"/>
    </source>
</evidence>
<feature type="transmembrane region" description="Helical" evidence="9">
    <location>
        <begin position="28"/>
        <end position="52"/>
    </location>
</feature>
<sequence length="591" mass="66150">MKIKFFKQEDIKLLKRALKYVFSYKTKFILAFVCILGSIGIGIVQPLFWGGILDSFFKKSIDSAIPNIVYTLIFGILASILSYLQSYVFSSLNQNIIFDLKRDMYKAILDLPVKAYDELNNGELMSRLHGDSGEVANAITGTLINSVVDVIRLIAVGITVFTISVKLALIVVITFPITFLIFNKYGKKIRAGNKNLSQVNDKYYSESGQTIWGIREVKSLGIKKYKFEAFIKVANKLKEMIVAVILLGAKSQALSDIVNHLTSIAVVFVGGVFVVNGSLNIKYFIAFNSYSGQFSGSLLSISKFNLNLQQVMNSLERIFFLIDGLSYSHEEIGEKSIHNITGEINFKNVSFSYDNQVSVLDDVTINIPSKSRTAIVGSSGSGKTTIFNLLLRLYQPCNGNIFIDHTDLNEIKEEDLRRHVSVVRQEPVLFMISIKENLLLANPDATQQEIENACKKAYIHEYIESMPNKYNSIVGENGVNLSGGQKQRIAIARALLKKSKIILFDEATSSLDNESQFYIKKAIDALAEDCTVVLIAHRLSTIIEADVIYVLENGKIVGRGNHHSLIHTNKVYKHLYQAEVELINENSREVI</sequence>
<dbReference type="Proteomes" id="UP000003860">
    <property type="component" value="Unassembled WGS sequence"/>
</dbReference>
<dbReference type="eggNOG" id="COG1132">
    <property type="taxonomic scope" value="Bacteria"/>
</dbReference>
<dbReference type="RefSeq" id="WP_004619260.1">
    <property type="nucleotide sequence ID" value="NZ_ACXX02000006.1"/>
</dbReference>
<keyword evidence="4 9" id="KW-0812">Transmembrane</keyword>
<reference evidence="12" key="2">
    <citation type="submission" date="2011-01" db="EMBL/GenBank/DDBJ databases">
        <title>The Non-contiguous Finished genome of Clostridium papyrosolvens.</title>
        <authorList>
            <person name="Lucas S."/>
            <person name="Copeland A."/>
            <person name="Lapidus A."/>
            <person name="Cheng J.-F."/>
            <person name="Goodwin L."/>
            <person name="Pitluck S."/>
            <person name="Misra M."/>
            <person name="Chertkov O."/>
            <person name="Detter J.C."/>
            <person name="Han C."/>
            <person name="Tapia R."/>
            <person name="Land M."/>
            <person name="Hauser L."/>
            <person name="Kyrpides N."/>
            <person name="Ivanova N."/>
            <person name="Pagani I."/>
            <person name="Mouttaki H."/>
            <person name="He Z."/>
            <person name="Zhou J."/>
            <person name="Hemme C.L."/>
            <person name="Woyke T."/>
        </authorList>
    </citation>
    <scope>NUCLEOTIDE SEQUENCE [LARGE SCALE GENOMIC DNA]</scope>
    <source>
        <strain evidence="12">DSM 2782</strain>
    </source>
</reference>
<dbReference type="Gene3D" id="1.20.1560.10">
    <property type="entry name" value="ABC transporter type 1, transmembrane domain"/>
    <property type="match status" value="1"/>
</dbReference>
<dbReference type="InterPro" id="IPR036640">
    <property type="entry name" value="ABC1_TM_sf"/>
</dbReference>
<protein>
    <submittedName>
        <fullName evidence="12">ABC transporter transmembrane region</fullName>
    </submittedName>
</protein>
<name>F1TD03_9FIRM</name>
<proteinExistence type="predicted"/>